<dbReference type="Pfam" id="PF01790">
    <property type="entry name" value="LGT"/>
    <property type="match status" value="1"/>
</dbReference>
<dbReference type="PANTHER" id="PTHR30589:SF0">
    <property type="entry name" value="PHOSPHATIDYLGLYCEROL--PROLIPOPROTEIN DIACYLGLYCERYL TRANSFERASE"/>
    <property type="match status" value="1"/>
</dbReference>
<comment type="similarity">
    <text evidence="1 7">Belongs to the Lgt family.</text>
</comment>
<evidence type="ECO:0000256" key="1">
    <source>
        <dbReference type="ARBA" id="ARBA00007150"/>
    </source>
</evidence>
<dbReference type="PANTHER" id="PTHR30589">
    <property type="entry name" value="PROLIPOPROTEIN DIACYLGLYCERYL TRANSFERASE"/>
    <property type="match status" value="1"/>
</dbReference>
<evidence type="ECO:0000256" key="4">
    <source>
        <dbReference type="ARBA" id="ARBA00022692"/>
    </source>
</evidence>
<feature type="transmembrane region" description="Helical" evidence="7">
    <location>
        <begin position="202"/>
        <end position="221"/>
    </location>
</feature>
<reference evidence="8" key="1">
    <citation type="submission" date="2020-08" db="EMBL/GenBank/DDBJ databases">
        <title>Genome public.</title>
        <authorList>
            <person name="Liu C."/>
            <person name="Sun Q."/>
        </authorList>
    </citation>
    <scope>NUCLEOTIDE SEQUENCE</scope>
    <source>
        <strain evidence="8">H8</strain>
    </source>
</reference>
<evidence type="ECO:0000313" key="8">
    <source>
        <dbReference type="EMBL" id="MBC8540401.1"/>
    </source>
</evidence>
<dbReference type="GO" id="GO:0042158">
    <property type="term" value="P:lipoprotein biosynthetic process"/>
    <property type="evidence" value="ECO:0007669"/>
    <property type="project" value="UniProtKB-UniRule"/>
</dbReference>
<feature type="transmembrane region" description="Helical" evidence="7">
    <location>
        <begin position="233"/>
        <end position="254"/>
    </location>
</feature>
<dbReference type="Proteomes" id="UP000611762">
    <property type="component" value="Unassembled WGS sequence"/>
</dbReference>
<gene>
    <name evidence="7" type="primary">lgt</name>
    <name evidence="8" type="ORF">H8698_05370</name>
</gene>
<comment type="function">
    <text evidence="7">Catalyzes the transfer of the diacylglyceryl group from phosphatidylglycerol to the sulfhydryl group of the N-terminal cysteine of a prolipoprotein, the first step in the formation of mature lipoproteins.</text>
</comment>
<dbReference type="NCBIfam" id="TIGR00544">
    <property type="entry name" value="lgt"/>
    <property type="match status" value="1"/>
</dbReference>
<comment type="subcellular location">
    <subcellularLocation>
        <location evidence="7">Cell membrane</location>
        <topology evidence="7">Multi-pass membrane protein</topology>
    </subcellularLocation>
</comment>
<keyword evidence="9" id="KW-1185">Reference proteome</keyword>
<keyword evidence="4 7" id="KW-0812">Transmembrane</keyword>
<comment type="caution">
    <text evidence="8">The sequence shown here is derived from an EMBL/GenBank/DDBJ whole genome shotgun (WGS) entry which is preliminary data.</text>
</comment>
<feature type="transmembrane region" description="Helical" evidence="7">
    <location>
        <begin position="29"/>
        <end position="48"/>
    </location>
</feature>
<evidence type="ECO:0000313" key="9">
    <source>
        <dbReference type="Proteomes" id="UP000611762"/>
    </source>
</evidence>
<feature type="binding site" evidence="7">
    <location>
        <position position="146"/>
    </location>
    <ligand>
        <name>a 1,2-diacyl-sn-glycero-3-phospho-(1'-sn-glycerol)</name>
        <dbReference type="ChEBI" id="CHEBI:64716"/>
    </ligand>
</feature>
<dbReference type="GO" id="GO:0005886">
    <property type="term" value="C:plasma membrane"/>
    <property type="evidence" value="ECO:0007669"/>
    <property type="project" value="UniProtKB-SubCell"/>
</dbReference>
<evidence type="ECO:0000256" key="7">
    <source>
        <dbReference type="HAMAP-Rule" id="MF_01147"/>
    </source>
</evidence>
<accession>A0A926DM69</accession>
<evidence type="ECO:0000256" key="3">
    <source>
        <dbReference type="ARBA" id="ARBA00022679"/>
    </source>
</evidence>
<dbReference type="PROSITE" id="PS01311">
    <property type="entry name" value="LGT"/>
    <property type="match status" value="1"/>
</dbReference>
<feature type="transmembrane region" description="Helical" evidence="7">
    <location>
        <begin position="127"/>
        <end position="145"/>
    </location>
</feature>
<comment type="catalytic activity">
    <reaction evidence="7">
        <text>L-cysteinyl-[prolipoprotein] + a 1,2-diacyl-sn-glycero-3-phospho-(1'-sn-glycerol) = an S-1,2-diacyl-sn-glyceryl-L-cysteinyl-[prolipoprotein] + sn-glycerol 1-phosphate + H(+)</text>
        <dbReference type="Rhea" id="RHEA:56712"/>
        <dbReference type="Rhea" id="RHEA-COMP:14679"/>
        <dbReference type="Rhea" id="RHEA-COMP:14680"/>
        <dbReference type="ChEBI" id="CHEBI:15378"/>
        <dbReference type="ChEBI" id="CHEBI:29950"/>
        <dbReference type="ChEBI" id="CHEBI:57685"/>
        <dbReference type="ChEBI" id="CHEBI:64716"/>
        <dbReference type="ChEBI" id="CHEBI:140658"/>
        <dbReference type="EC" id="2.5.1.145"/>
    </reaction>
</comment>
<organism evidence="8 9">
    <name type="scientific">Congzhengia minquanensis</name>
    <dbReference type="NCBI Taxonomy" id="2763657"/>
    <lineage>
        <taxon>Bacteria</taxon>
        <taxon>Bacillati</taxon>
        <taxon>Bacillota</taxon>
        <taxon>Clostridia</taxon>
        <taxon>Eubacteriales</taxon>
        <taxon>Oscillospiraceae</taxon>
        <taxon>Congzhengia</taxon>
    </lineage>
</organism>
<dbReference type="EMBL" id="JACRSU010000002">
    <property type="protein sequence ID" value="MBC8540401.1"/>
    <property type="molecule type" value="Genomic_DNA"/>
</dbReference>
<comment type="pathway">
    <text evidence="7">Protein modification; lipoprotein biosynthesis (diacylglyceryl transfer).</text>
</comment>
<keyword evidence="6 7" id="KW-0472">Membrane</keyword>
<evidence type="ECO:0000256" key="6">
    <source>
        <dbReference type="ARBA" id="ARBA00023136"/>
    </source>
</evidence>
<keyword evidence="3 7" id="KW-0808">Transferase</keyword>
<protein>
    <recommendedName>
        <fullName evidence="7">Phosphatidylglycerol--prolipoprotein diacylglyceryl transferase</fullName>
        <ecNumber evidence="7">2.5.1.145</ecNumber>
    </recommendedName>
</protein>
<keyword evidence="2 7" id="KW-1003">Cell membrane</keyword>
<dbReference type="HAMAP" id="MF_01147">
    <property type="entry name" value="Lgt"/>
    <property type="match status" value="1"/>
</dbReference>
<dbReference type="GO" id="GO:0008961">
    <property type="term" value="F:phosphatidylglycerol-prolipoprotein diacylglyceryl transferase activity"/>
    <property type="evidence" value="ECO:0007669"/>
    <property type="project" value="UniProtKB-UniRule"/>
</dbReference>
<keyword evidence="5 7" id="KW-1133">Transmembrane helix</keyword>
<feature type="transmembrane region" description="Helical" evidence="7">
    <location>
        <begin position="173"/>
        <end position="195"/>
    </location>
</feature>
<dbReference type="EC" id="2.5.1.145" evidence="7"/>
<feature type="transmembrane region" description="Helical" evidence="7">
    <location>
        <begin position="103"/>
        <end position="120"/>
    </location>
</feature>
<dbReference type="AlphaFoldDB" id="A0A926DM69"/>
<keyword evidence="8" id="KW-0328">Glycosyltransferase</keyword>
<evidence type="ECO:0000256" key="2">
    <source>
        <dbReference type="ARBA" id="ARBA00022475"/>
    </source>
</evidence>
<evidence type="ECO:0000256" key="5">
    <source>
        <dbReference type="ARBA" id="ARBA00022989"/>
    </source>
</evidence>
<feature type="transmembrane region" description="Helical" evidence="7">
    <location>
        <begin position="60"/>
        <end position="83"/>
    </location>
</feature>
<name>A0A926DM69_9FIRM</name>
<sequence>MVVNAIAFPGLRLGPFMVRESFQLFGLTIHWYGVIIAAGILMAYLYCTHIAKDYGISKDNLLDILIFGLPSSVICARLYYVIFEWNSYKDNLMDIFKIWEGGIAIYGAVIGACLSTYIYCRVKKISVLKAFDIGAFGLLIGQIFGRWGNFVNAEAYGAITDLPWRMELLDLGIAVHPTFLYESLWNMGVFLIMVLRRKKMSFSGEAFLSYITLYGLGRFWIEGLRTDSLFLGPFRISQIVAVACVISGIVLIIVNKRKQKTLI</sequence>
<proteinExistence type="inferred from homology"/>
<dbReference type="InterPro" id="IPR001640">
    <property type="entry name" value="Lgt"/>
</dbReference>